<protein>
    <submittedName>
        <fullName evidence="1">Uncharacterized protein</fullName>
    </submittedName>
</protein>
<accession>A0A9W9R188</accession>
<dbReference type="Proteomes" id="UP001147695">
    <property type="component" value="Unassembled WGS sequence"/>
</dbReference>
<reference evidence="1" key="2">
    <citation type="journal article" date="2023" name="IMA Fungus">
        <title>Comparative genomic study of the Penicillium genus elucidates a diverse pangenome and 15 lateral gene transfer events.</title>
        <authorList>
            <person name="Petersen C."/>
            <person name="Sorensen T."/>
            <person name="Nielsen M.R."/>
            <person name="Sondergaard T.E."/>
            <person name="Sorensen J.L."/>
            <person name="Fitzpatrick D.A."/>
            <person name="Frisvad J.C."/>
            <person name="Nielsen K.L."/>
        </authorList>
    </citation>
    <scope>NUCLEOTIDE SEQUENCE</scope>
    <source>
        <strain evidence="1">IBT 35673</strain>
    </source>
</reference>
<evidence type="ECO:0000313" key="1">
    <source>
        <dbReference type="EMBL" id="KAJ5351887.1"/>
    </source>
</evidence>
<sequence>MDRSYLKFLIYWEKSDDWSFFDLTGCPGELFDHLFHLAELARQSEIARSMEWLSFNISPVIAIEEEILAWVNDISPGGDDLDVTDAESEQRFHEQQDRYYCAEAWRHTLLLYIESVFKSDRQKRPLAVHKLVRKTIDSIRCCRQTSQTQKQLLLPVFLAGSETSDENMRDFVKSYCSYWGEKSRYGMFNSTPVLLDEIWASNKWWGEIIDSKTKSSSHGQGQTQLLFG</sequence>
<organism evidence="1 2">
    <name type="scientific">Penicillium brevicompactum</name>
    <dbReference type="NCBI Taxonomy" id="5074"/>
    <lineage>
        <taxon>Eukaryota</taxon>
        <taxon>Fungi</taxon>
        <taxon>Dikarya</taxon>
        <taxon>Ascomycota</taxon>
        <taxon>Pezizomycotina</taxon>
        <taxon>Eurotiomycetes</taxon>
        <taxon>Eurotiomycetidae</taxon>
        <taxon>Eurotiales</taxon>
        <taxon>Aspergillaceae</taxon>
        <taxon>Penicillium</taxon>
    </lineage>
</organism>
<gene>
    <name evidence="1" type="ORF">N7452_000861</name>
</gene>
<dbReference type="EMBL" id="JAPZBQ010000001">
    <property type="protein sequence ID" value="KAJ5351887.1"/>
    <property type="molecule type" value="Genomic_DNA"/>
</dbReference>
<evidence type="ECO:0000313" key="2">
    <source>
        <dbReference type="Proteomes" id="UP001147695"/>
    </source>
</evidence>
<dbReference type="Pfam" id="PF11951">
    <property type="entry name" value="Fungal_trans_2"/>
    <property type="match status" value="1"/>
</dbReference>
<reference evidence="1" key="1">
    <citation type="submission" date="2022-12" db="EMBL/GenBank/DDBJ databases">
        <authorList>
            <person name="Petersen C."/>
        </authorList>
    </citation>
    <scope>NUCLEOTIDE SEQUENCE</scope>
    <source>
        <strain evidence="1">IBT 35673</strain>
    </source>
</reference>
<dbReference type="AlphaFoldDB" id="A0A9W9R188"/>
<comment type="caution">
    <text evidence="1">The sequence shown here is derived from an EMBL/GenBank/DDBJ whole genome shotgun (WGS) entry which is preliminary data.</text>
</comment>
<dbReference type="InterPro" id="IPR021858">
    <property type="entry name" value="Fun_TF"/>
</dbReference>
<name>A0A9W9R188_PENBR</name>
<proteinExistence type="predicted"/>